<protein>
    <submittedName>
        <fullName evidence="2">Uncharacterized protein</fullName>
    </submittedName>
</protein>
<organism evidence="2">
    <name type="scientific">viral metagenome</name>
    <dbReference type="NCBI Taxonomy" id="1070528"/>
    <lineage>
        <taxon>unclassified sequences</taxon>
        <taxon>metagenomes</taxon>
        <taxon>organismal metagenomes</taxon>
    </lineage>
</organism>
<feature type="transmembrane region" description="Helical" evidence="1">
    <location>
        <begin position="54"/>
        <end position="73"/>
    </location>
</feature>
<keyword evidence="1" id="KW-0472">Membrane</keyword>
<sequence length="127" mass="14206">MQIYYPALIASAIFFASIIVNLRDKNNFGAFTTSLLAIPTVLFIVFLCQKNLDIIAYVLLLVPIILVFVGYNIGIKRDDNGETVSSKPLEKPKDTKVPDRLEPIAGTFQCEKCVKYPCICRFVNTKA</sequence>
<dbReference type="AlphaFoldDB" id="A0A6C0D6P0"/>
<feature type="transmembrane region" description="Helical" evidence="1">
    <location>
        <begin position="5"/>
        <end position="22"/>
    </location>
</feature>
<name>A0A6C0D6P0_9ZZZZ</name>
<evidence type="ECO:0000256" key="1">
    <source>
        <dbReference type="SAM" id="Phobius"/>
    </source>
</evidence>
<dbReference type="EMBL" id="MN739542">
    <property type="protein sequence ID" value="QHT12201.1"/>
    <property type="molecule type" value="Genomic_DNA"/>
</dbReference>
<keyword evidence="1" id="KW-1133">Transmembrane helix</keyword>
<feature type="transmembrane region" description="Helical" evidence="1">
    <location>
        <begin position="28"/>
        <end position="47"/>
    </location>
</feature>
<reference evidence="2" key="1">
    <citation type="journal article" date="2020" name="Nature">
        <title>Giant virus diversity and host interactions through global metagenomics.</title>
        <authorList>
            <person name="Schulz F."/>
            <person name="Roux S."/>
            <person name="Paez-Espino D."/>
            <person name="Jungbluth S."/>
            <person name="Walsh D.A."/>
            <person name="Denef V.J."/>
            <person name="McMahon K.D."/>
            <person name="Konstantinidis K.T."/>
            <person name="Eloe-Fadrosh E.A."/>
            <person name="Kyrpides N.C."/>
            <person name="Woyke T."/>
        </authorList>
    </citation>
    <scope>NUCLEOTIDE SEQUENCE</scope>
    <source>
        <strain evidence="2">GVMAG-M-3300023174-129</strain>
    </source>
</reference>
<accession>A0A6C0D6P0</accession>
<proteinExistence type="predicted"/>
<keyword evidence="1" id="KW-0812">Transmembrane</keyword>
<evidence type="ECO:0000313" key="2">
    <source>
        <dbReference type="EMBL" id="QHT12201.1"/>
    </source>
</evidence>